<reference evidence="1 2" key="1">
    <citation type="submission" date="2019-07" db="EMBL/GenBank/DDBJ databases">
        <title>Whole genome shotgun sequence of Brevifollis gellanilyticus NBRC 108608.</title>
        <authorList>
            <person name="Hosoyama A."/>
            <person name="Uohara A."/>
            <person name="Ohji S."/>
            <person name="Ichikawa N."/>
        </authorList>
    </citation>
    <scope>NUCLEOTIDE SEQUENCE [LARGE SCALE GENOMIC DNA]</scope>
    <source>
        <strain evidence="1 2">NBRC 108608</strain>
    </source>
</reference>
<comment type="caution">
    <text evidence="1">The sequence shown here is derived from an EMBL/GenBank/DDBJ whole genome shotgun (WGS) entry which is preliminary data.</text>
</comment>
<dbReference type="Gene3D" id="3.30.700.10">
    <property type="entry name" value="Glycoprotein, Type 4 Pilin"/>
    <property type="match status" value="1"/>
</dbReference>
<name>A0A512M5V8_9BACT</name>
<evidence type="ECO:0008006" key="3">
    <source>
        <dbReference type="Google" id="ProtNLM"/>
    </source>
</evidence>
<gene>
    <name evidence="1" type="ORF">BGE01nite_14060</name>
</gene>
<dbReference type="RefSeq" id="WP_146849717.1">
    <property type="nucleotide sequence ID" value="NZ_BKAG01000007.1"/>
</dbReference>
<keyword evidence="2" id="KW-1185">Reference proteome</keyword>
<dbReference type="OrthoDB" id="191830at2"/>
<accession>A0A512M5V8</accession>
<proteinExistence type="predicted"/>
<organism evidence="1 2">
    <name type="scientific">Brevifollis gellanilyticus</name>
    <dbReference type="NCBI Taxonomy" id="748831"/>
    <lineage>
        <taxon>Bacteria</taxon>
        <taxon>Pseudomonadati</taxon>
        <taxon>Verrucomicrobiota</taxon>
        <taxon>Verrucomicrobiia</taxon>
        <taxon>Verrucomicrobiales</taxon>
        <taxon>Verrucomicrobiaceae</taxon>
    </lineage>
</organism>
<evidence type="ECO:0000313" key="2">
    <source>
        <dbReference type="Proteomes" id="UP000321577"/>
    </source>
</evidence>
<evidence type="ECO:0000313" key="1">
    <source>
        <dbReference type="EMBL" id="GEP42115.1"/>
    </source>
</evidence>
<protein>
    <recommendedName>
        <fullName evidence="3">Type II secretion system protein GspG C-terminal domain-containing protein</fullName>
    </recommendedName>
</protein>
<dbReference type="AlphaFoldDB" id="A0A512M5V8"/>
<dbReference type="EMBL" id="BKAG01000007">
    <property type="protein sequence ID" value="GEP42115.1"/>
    <property type="molecule type" value="Genomic_DNA"/>
</dbReference>
<dbReference type="Proteomes" id="UP000321577">
    <property type="component" value="Unassembled WGS sequence"/>
</dbReference>
<sequence length="222" mass="23971">MSRRMTLLRQAAFVALLAVILFAGWWLAGDGDVAGTSTSSSEATLRAKGPQDAAFCGPLAQPRPPPPVESPFGVHLFATTPLGVVYPMRGAFEIIHDLGLPEALAEKAAKKPANETAYDDVQSVGILLEEFRRAFGAMPTGELNDEIVRRLQGENPKGIAVLPKSHPAINPDGELIDRWGTPYRFHPESAWETTVRSAGPDKKMWTADDILSESVSADVVLK</sequence>